<dbReference type="HAMAP" id="MF_02120">
    <property type="entry name" value="LysA"/>
    <property type="match status" value="1"/>
</dbReference>
<dbReference type="Proteomes" id="UP000287173">
    <property type="component" value="Unassembled WGS sequence"/>
</dbReference>
<feature type="binding site" evidence="5">
    <location>
        <position position="293"/>
    </location>
    <ligand>
        <name>substrate</name>
    </ligand>
</feature>
<protein>
    <recommendedName>
        <fullName evidence="5 6">Diaminopimelate decarboxylase</fullName>
        <shortName evidence="5">DAP decarboxylase</shortName>
        <shortName evidence="5">DAPDC</shortName>
        <ecNumber evidence="5 6">4.1.1.20</ecNumber>
    </recommendedName>
</protein>
<dbReference type="InterPro" id="IPR002986">
    <property type="entry name" value="DAP_deCOOHase_LysA"/>
</dbReference>
<dbReference type="InterPro" id="IPR022643">
    <property type="entry name" value="De-COase2_C"/>
</dbReference>
<feature type="active site" description="Proton donor" evidence="7">
    <location>
        <position position="320"/>
    </location>
</feature>
<dbReference type="PANTHER" id="PTHR43727">
    <property type="entry name" value="DIAMINOPIMELATE DECARBOXYLASE"/>
    <property type="match status" value="1"/>
</dbReference>
<evidence type="ECO:0000256" key="3">
    <source>
        <dbReference type="ARBA" id="ARBA00022898"/>
    </source>
</evidence>
<dbReference type="InterPro" id="IPR029066">
    <property type="entry name" value="PLP-binding_barrel"/>
</dbReference>
<evidence type="ECO:0000256" key="8">
    <source>
        <dbReference type="RuleBase" id="RU003738"/>
    </source>
</evidence>
<feature type="binding site" evidence="5">
    <location>
        <position position="349"/>
    </location>
    <ligand>
        <name>pyridoxal 5'-phosphate</name>
        <dbReference type="ChEBI" id="CHEBI:597326"/>
    </ligand>
</feature>
<dbReference type="NCBIfam" id="TIGR01048">
    <property type="entry name" value="lysA"/>
    <property type="match status" value="1"/>
</dbReference>
<dbReference type="PRINTS" id="PR01179">
    <property type="entry name" value="ODADCRBXLASE"/>
</dbReference>
<dbReference type="EMBL" id="PEMG01000467">
    <property type="protein sequence ID" value="RTI04108.1"/>
    <property type="molecule type" value="Genomic_DNA"/>
</dbReference>
<evidence type="ECO:0000259" key="10">
    <source>
        <dbReference type="Pfam" id="PF02784"/>
    </source>
</evidence>
<evidence type="ECO:0000256" key="4">
    <source>
        <dbReference type="ARBA" id="ARBA00023239"/>
    </source>
</evidence>
<comment type="catalytic activity">
    <reaction evidence="5 8">
        <text>meso-2,6-diaminopimelate + H(+) = L-lysine + CO2</text>
        <dbReference type="Rhea" id="RHEA:15101"/>
        <dbReference type="ChEBI" id="CHEBI:15378"/>
        <dbReference type="ChEBI" id="CHEBI:16526"/>
        <dbReference type="ChEBI" id="CHEBI:32551"/>
        <dbReference type="ChEBI" id="CHEBI:57791"/>
        <dbReference type="EC" id="4.1.1.20"/>
    </reaction>
</comment>
<dbReference type="GO" id="GO:0030170">
    <property type="term" value="F:pyridoxal phosphate binding"/>
    <property type="evidence" value="ECO:0007669"/>
    <property type="project" value="UniProtKB-UniRule"/>
</dbReference>
<evidence type="ECO:0000256" key="6">
    <source>
        <dbReference type="NCBIfam" id="TIGR01048"/>
    </source>
</evidence>
<dbReference type="InterPro" id="IPR022644">
    <property type="entry name" value="De-COase2_N"/>
</dbReference>
<name>A0A430UKX5_THESC</name>
<evidence type="ECO:0000313" key="11">
    <source>
        <dbReference type="EMBL" id="RTI04108.1"/>
    </source>
</evidence>
<dbReference type="UniPathway" id="UPA00034">
    <property type="reaction ID" value="UER00027"/>
</dbReference>
<dbReference type="SUPFAM" id="SSF51419">
    <property type="entry name" value="PLP-binding barrel"/>
    <property type="match status" value="1"/>
</dbReference>
<accession>A0A430UKX5</accession>
<proteinExistence type="inferred from homology"/>
<feature type="binding site" evidence="5">
    <location>
        <position position="223"/>
    </location>
    <ligand>
        <name>pyridoxal 5'-phosphate</name>
        <dbReference type="ChEBI" id="CHEBI:597326"/>
    </ligand>
</feature>
<keyword evidence="5" id="KW-0028">Amino-acid biosynthesis</keyword>
<dbReference type="PRINTS" id="PR01181">
    <property type="entry name" value="DAPDCRBXLASE"/>
</dbReference>
<feature type="modified residue" description="N6-(pyridoxal phosphate)lysine" evidence="5 7">
    <location>
        <position position="54"/>
    </location>
</feature>
<organism evidence="11 12">
    <name type="scientific">Thermus scotoductus</name>
    <dbReference type="NCBI Taxonomy" id="37636"/>
    <lineage>
        <taxon>Bacteria</taxon>
        <taxon>Thermotogati</taxon>
        <taxon>Deinococcota</taxon>
        <taxon>Deinococci</taxon>
        <taxon>Thermales</taxon>
        <taxon>Thermaceae</taxon>
        <taxon>Thermus</taxon>
    </lineage>
</organism>
<dbReference type="Pfam" id="PF02784">
    <property type="entry name" value="Orn_Arg_deC_N"/>
    <property type="match status" value="1"/>
</dbReference>
<keyword evidence="5 8" id="KW-0457">Lysine biosynthesis</keyword>
<evidence type="ECO:0000259" key="9">
    <source>
        <dbReference type="Pfam" id="PF00278"/>
    </source>
</evidence>
<comment type="subunit">
    <text evidence="5">Homodimer.</text>
</comment>
<dbReference type="GO" id="GO:0008836">
    <property type="term" value="F:diaminopimelate decarboxylase activity"/>
    <property type="evidence" value="ECO:0007669"/>
    <property type="project" value="UniProtKB-UniRule"/>
</dbReference>
<comment type="pathway">
    <text evidence="5 8">Amino-acid biosynthesis; L-lysine biosynthesis via DAP pathway; L-lysine from DL-2,6-diaminopimelate: step 1/1.</text>
</comment>
<dbReference type="GO" id="GO:0009089">
    <property type="term" value="P:lysine biosynthetic process via diaminopimelate"/>
    <property type="evidence" value="ECO:0007669"/>
    <property type="project" value="UniProtKB-UniRule"/>
</dbReference>
<dbReference type="Gene3D" id="3.20.20.10">
    <property type="entry name" value="Alanine racemase"/>
    <property type="match status" value="1"/>
</dbReference>
<gene>
    <name evidence="5 11" type="primary">lysA</name>
    <name evidence="11" type="ORF">CSW30_13940</name>
</gene>
<dbReference type="AlphaFoldDB" id="A0A430UKX5"/>
<keyword evidence="4 5" id="KW-0456">Lyase</keyword>
<evidence type="ECO:0000256" key="2">
    <source>
        <dbReference type="ARBA" id="ARBA00022793"/>
    </source>
</evidence>
<feature type="domain" description="Orn/DAP/Arg decarboxylase 2 C-terminal" evidence="9">
    <location>
        <begin position="25"/>
        <end position="347"/>
    </location>
</feature>
<comment type="caution">
    <text evidence="11">The sequence shown here is derived from an EMBL/GenBank/DDBJ whole genome shotgun (WGS) entry which is preliminary data.</text>
</comment>
<comment type="similarity">
    <text evidence="5">Belongs to the Orn/Lys/Arg decarboxylase class-II family. LysA subfamily.</text>
</comment>
<evidence type="ECO:0000256" key="5">
    <source>
        <dbReference type="HAMAP-Rule" id="MF_02120"/>
    </source>
</evidence>
<evidence type="ECO:0000313" key="12">
    <source>
        <dbReference type="Proteomes" id="UP000287173"/>
    </source>
</evidence>
<dbReference type="Pfam" id="PF00278">
    <property type="entry name" value="Orn_DAP_Arg_deC"/>
    <property type="match status" value="1"/>
</dbReference>
<dbReference type="Gene3D" id="2.40.37.10">
    <property type="entry name" value="Lyase, Ornithine Decarboxylase, Chain A, domain 1"/>
    <property type="match status" value="1"/>
</dbReference>
<sequence>MDEGYNKKGYQRALLEALDRYPTPFYAYDWGRVRAQLAHLRGAFPFARFFYALKANPRLGLLRRLRALGLGAEAVSLGEVLRAYRSGFGPDQVVWNGPVKTPEALTALKGREPLVVLDSEGDVGRVARYLPGARVLLRVNPDLPVNTHGHLATGRGESQFGVLPEAVPGLVRTIREEGLTFLGLHLHLGSALSRVEDFLEGYGVLEALYPQVGPVAVLNLGGGFGLDLPLGALQEPLESLARLYGAQVWLEPGRYLVAEAGVLVSRVVGLKETRRRYVLLDAGMTSLIRPALYGARHPILPLYPREGREEGIFDLAGPACEAGDILAREVRLPVPQEGEALAILEAGAYGASMSLTYLDTPRPLELLWTGAGWEVLRTREPWERLWEGEEA</sequence>
<comment type="function">
    <text evidence="5">Specifically catalyzes the decarboxylation of meso-diaminopimelate (meso-DAP) to L-lysine.</text>
</comment>
<keyword evidence="2 5" id="KW-0210">Decarboxylase</keyword>
<dbReference type="PANTHER" id="PTHR43727:SF2">
    <property type="entry name" value="GROUP IV DECARBOXYLASE"/>
    <property type="match status" value="1"/>
</dbReference>
<dbReference type="InterPro" id="IPR000183">
    <property type="entry name" value="Orn/DAP/Arg_de-COase"/>
</dbReference>
<feature type="binding site" evidence="5">
    <location>
        <position position="289"/>
    </location>
    <ligand>
        <name>substrate</name>
    </ligand>
</feature>
<feature type="binding site" evidence="5">
    <location>
        <position position="321"/>
    </location>
    <ligand>
        <name>substrate</name>
    </ligand>
</feature>
<feature type="domain" description="Orn/DAP/Arg decarboxylase 2 N-terminal" evidence="10">
    <location>
        <begin position="32"/>
        <end position="258"/>
    </location>
</feature>
<dbReference type="InterPro" id="IPR009006">
    <property type="entry name" value="Ala_racemase/Decarboxylase_C"/>
</dbReference>
<dbReference type="EC" id="4.1.1.20" evidence="5 6"/>
<feature type="binding site" evidence="5">
    <location>
        <position position="254"/>
    </location>
    <ligand>
        <name>substrate</name>
    </ligand>
</feature>
<dbReference type="SUPFAM" id="SSF50621">
    <property type="entry name" value="Alanine racemase C-terminal domain-like"/>
    <property type="match status" value="1"/>
</dbReference>
<reference evidence="11 12" key="1">
    <citation type="journal article" date="2019" name="Extremophiles">
        <title>Biogeography of thermophiles and predominance of Thermus scotoductus in domestic water heaters.</title>
        <authorList>
            <person name="Wilpiszeski R.L."/>
            <person name="Zhang Z."/>
            <person name="House C.H."/>
        </authorList>
    </citation>
    <scope>NUCLEOTIDE SEQUENCE [LARGE SCALE GENOMIC DNA]</scope>
    <source>
        <strain evidence="11 12">17_S17</strain>
    </source>
</reference>
<feature type="binding site" evidence="5">
    <location>
        <position position="349"/>
    </location>
    <ligand>
        <name>substrate</name>
    </ligand>
</feature>
<keyword evidence="3 5" id="KW-0663">Pyridoxal phosphate</keyword>
<evidence type="ECO:0000256" key="7">
    <source>
        <dbReference type="PIRSR" id="PIRSR600183-50"/>
    </source>
</evidence>
<feature type="binding site" evidence="5">
    <location>
        <begin position="251"/>
        <end position="254"/>
    </location>
    <ligand>
        <name>pyridoxal 5'-phosphate</name>
        <dbReference type="ChEBI" id="CHEBI:597326"/>
    </ligand>
</feature>
<dbReference type="InterPro" id="IPR022653">
    <property type="entry name" value="De-COase2_pyr-phos_BS"/>
</dbReference>
<dbReference type="PROSITE" id="PS00878">
    <property type="entry name" value="ODR_DC_2_1"/>
    <property type="match status" value="1"/>
</dbReference>
<comment type="cofactor">
    <cofactor evidence="1 5 7 8">
        <name>pyridoxal 5'-phosphate</name>
        <dbReference type="ChEBI" id="CHEBI:597326"/>
    </cofactor>
</comment>
<evidence type="ECO:0000256" key="1">
    <source>
        <dbReference type="ARBA" id="ARBA00001933"/>
    </source>
</evidence>